<sequence length="123" mass="13511">MEMIKALEIISALSDGVNPETGEDLSDESCFNQPQIIRALCVAKQNLEASIAAEKRKSDLPENAGKPWKSDEDEMLSKGFDSGLSIDELSKSHKRTKGSIASRLVRLGKVNERSDVYVRESTA</sequence>
<accession>A0AA46Z4T3</accession>
<evidence type="ECO:0000313" key="2">
    <source>
        <dbReference type="EMBL" id="UYV25315.1"/>
    </source>
</evidence>
<dbReference type="AlphaFoldDB" id="A0AA46Z4T3"/>
<dbReference type="GeneID" id="95677189"/>
<dbReference type="Proteomes" id="UP001163036">
    <property type="component" value="Chromosome 1"/>
</dbReference>
<evidence type="ECO:0000256" key="1">
    <source>
        <dbReference type="SAM" id="MobiDB-lite"/>
    </source>
</evidence>
<name>A0AA46Z4T3_VIBPH</name>
<dbReference type="RefSeq" id="WP_025506710.1">
    <property type="nucleotide sequence ID" value="NZ_CBCSGT010000027.1"/>
</dbReference>
<evidence type="ECO:0000313" key="3">
    <source>
        <dbReference type="Proteomes" id="UP001163036"/>
    </source>
</evidence>
<dbReference type="EMBL" id="CP097355">
    <property type="protein sequence ID" value="UYV25315.1"/>
    <property type="molecule type" value="Genomic_DNA"/>
</dbReference>
<protein>
    <submittedName>
        <fullName evidence="2">Uncharacterized protein</fullName>
    </submittedName>
</protein>
<gene>
    <name evidence="2" type="ORF">M5598_09630</name>
</gene>
<feature type="region of interest" description="Disordered" evidence="1">
    <location>
        <begin position="55"/>
        <end position="74"/>
    </location>
</feature>
<reference evidence="2" key="1">
    <citation type="submission" date="2022-05" db="EMBL/GenBank/DDBJ databases">
        <title>Megaplasmid of Vibrio parahaemolyticus.</title>
        <authorList>
            <person name="Strauch E."/>
            <person name="Borowiak M."/>
        </authorList>
    </citation>
    <scope>NUCLEOTIDE SEQUENCE</scope>
    <source>
        <strain evidence="2">16-VB00198</strain>
    </source>
</reference>
<proteinExistence type="predicted"/>
<organism evidence="2 3">
    <name type="scientific">Vibrio parahaemolyticus</name>
    <dbReference type="NCBI Taxonomy" id="670"/>
    <lineage>
        <taxon>Bacteria</taxon>
        <taxon>Pseudomonadati</taxon>
        <taxon>Pseudomonadota</taxon>
        <taxon>Gammaproteobacteria</taxon>
        <taxon>Vibrionales</taxon>
        <taxon>Vibrionaceae</taxon>
        <taxon>Vibrio</taxon>
    </lineage>
</organism>